<keyword evidence="2" id="KW-0862">Zinc</keyword>
<name>A0A813M7Q7_9BILA</name>
<gene>
    <name evidence="5" type="ORF">OXX778_LOCUS1530</name>
</gene>
<dbReference type="PROSITE" id="PS50089">
    <property type="entry name" value="ZF_RING_2"/>
    <property type="match status" value="1"/>
</dbReference>
<comment type="caution">
    <text evidence="5">The sequence shown here is derived from an EMBL/GenBank/DDBJ whole genome shotgun (WGS) entry which is preliminary data.</text>
</comment>
<dbReference type="Pfam" id="PF13920">
    <property type="entry name" value="zf-C3HC4_3"/>
    <property type="match status" value="1"/>
</dbReference>
<keyword evidence="6" id="KW-1185">Reference proteome</keyword>
<accession>A0A813M7Q7</accession>
<evidence type="ECO:0000259" key="4">
    <source>
        <dbReference type="PROSITE" id="PS50089"/>
    </source>
</evidence>
<evidence type="ECO:0000313" key="6">
    <source>
        <dbReference type="Proteomes" id="UP000663879"/>
    </source>
</evidence>
<dbReference type="Gene3D" id="3.30.40.10">
    <property type="entry name" value="Zinc/RING finger domain, C3HC4 (zinc finger)"/>
    <property type="match status" value="1"/>
</dbReference>
<keyword evidence="1 3" id="KW-0479">Metal-binding</keyword>
<dbReference type="AlphaFoldDB" id="A0A813M7Q7"/>
<dbReference type="GO" id="GO:0016491">
    <property type="term" value="F:oxidoreductase activity"/>
    <property type="evidence" value="ECO:0007669"/>
    <property type="project" value="TreeGrafter"/>
</dbReference>
<dbReference type="OrthoDB" id="2021159at2759"/>
<dbReference type="PANTHER" id="PTHR48075:SF5">
    <property type="entry name" value="3-HYDROXYBUTYRYL-COA DEHYDROGENASE"/>
    <property type="match status" value="1"/>
</dbReference>
<evidence type="ECO:0000256" key="3">
    <source>
        <dbReference type="PROSITE-ProRule" id="PRU00175"/>
    </source>
</evidence>
<proteinExistence type="predicted"/>
<dbReference type="GO" id="GO:0006631">
    <property type="term" value="P:fatty acid metabolic process"/>
    <property type="evidence" value="ECO:0007669"/>
    <property type="project" value="InterPro"/>
</dbReference>
<dbReference type="GO" id="GO:0070403">
    <property type="term" value="F:NAD+ binding"/>
    <property type="evidence" value="ECO:0007669"/>
    <property type="project" value="InterPro"/>
</dbReference>
<dbReference type="SUPFAM" id="SSF57850">
    <property type="entry name" value="RING/U-box"/>
    <property type="match status" value="1"/>
</dbReference>
<evidence type="ECO:0000256" key="1">
    <source>
        <dbReference type="ARBA" id="ARBA00022771"/>
    </source>
</evidence>
<dbReference type="GO" id="GO:0008270">
    <property type="term" value="F:zinc ion binding"/>
    <property type="evidence" value="ECO:0007669"/>
    <property type="project" value="UniProtKB-KW"/>
</dbReference>
<dbReference type="Proteomes" id="UP000663879">
    <property type="component" value="Unassembled WGS sequence"/>
</dbReference>
<dbReference type="Pfam" id="PF02737">
    <property type="entry name" value="3HCDH_N"/>
    <property type="match status" value="1"/>
</dbReference>
<organism evidence="5 6">
    <name type="scientific">Brachionus calyciflorus</name>
    <dbReference type="NCBI Taxonomy" id="104777"/>
    <lineage>
        <taxon>Eukaryota</taxon>
        <taxon>Metazoa</taxon>
        <taxon>Spiralia</taxon>
        <taxon>Gnathifera</taxon>
        <taxon>Rotifera</taxon>
        <taxon>Eurotatoria</taxon>
        <taxon>Monogononta</taxon>
        <taxon>Pseudotrocha</taxon>
        <taxon>Ploima</taxon>
        <taxon>Brachionidae</taxon>
        <taxon>Brachionus</taxon>
    </lineage>
</organism>
<feature type="domain" description="RING-type" evidence="4">
    <location>
        <begin position="276"/>
        <end position="315"/>
    </location>
</feature>
<dbReference type="SUPFAM" id="SSF51735">
    <property type="entry name" value="NAD(P)-binding Rossmann-fold domains"/>
    <property type="match status" value="1"/>
</dbReference>
<dbReference type="InterPro" id="IPR006176">
    <property type="entry name" value="3-OHacyl-CoA_DH_NAD-bd"/>
</dbReference>
<protein>
    <recommendedName>
        <fullName evidence="4">RING-type domain-containing protein</fullName>
    </recommendedName>
</protein>
<keyword evidence="1 3" id="KW-0863">Zinc-finger</keyword>
<evidence type="ECO:0000256" key="2">
    <source>
        <dbReference type="ARBA" id="ARBA00022833"/>
    </source>
</evidence>
<dbReference type="EMBL" id="CAJNOC010000100">
    <property type="protein sequence ID" value="CAF0714971.1"/>
    <property type="molecule type" value="Genomic_DNA"/>
</dbReference>
<dbReference type="InterPro" id="IPR036291">
    <property type="entry name" value="NAD(P)-bd_dom_sf"/>
</dbReference>
<evidence type="ECO:0000313" key="5">
    <source>
        <dbReference type="EMBL" id="CAF0714971.1"/>
    </source>
</evidence>
<dbReference type="SMART" id="SM00184">
    <property type="entry name" value="RING"/>
    <property type="match status" value="1"/>
</dbReference>
<dbReference type="InterPro" id="IPR001841">
    <property type="entry name" value="Znf_RING"/>
</dbReference>
<dbReference type="Gene3D" id="3.40.50.720">
    <property type="entry name" value="NAD(P)-binding Rossmann-like Domain"/>
    <property type="match status" value="1"/>
</dbReference>
<sequence length="327" mass="37801">MVRVAVIGCGLMGVKIAGEFAYHGHRVKCYDNNLQALNSVYTRYQADKAQLYIDQVIESPDFTGKVLCLSRLEETVNDAQLIIECVIEDFDVKAILLEKISILCPQDAIIVTTTLRLDIAKLADKIKHKQRFAGLRFLFPVYYIPEVEFTPYKETENSVMERLRTILGQMGKTLFFRNGSDPLILSEEKRELRKNQRIEELRLSNGLPPIISFRHDSNIPELSRNIQSDLYKLFIKKNQPQDFFSIQNDNKDLKKLQKPNKKANEEIESDMSDNDCVICMEVFRDSVLRPCNHMITCYKCSMILLNRSDNCPVCRDKIQDVIKIFMS</sequence>
<dbReference type="PANTHER" id="PTHR48075">
    <property type="entry name" value="3-HYDROXYACYL-COA DEHYDROGENASE FAMILY PROTEIN"/>
    <property type="match status" value="1"/>
</dbReference>
<dbReference type="InterPro" id="IPR013083">
    <property type="entry name" value="Znf_RING/FYVE/PHD"/>
</dbReference>
<reference evidence="5" key="1">
    <citation type="submission" date="2021-02" db="EMBL/GenBank/DDBJ databases">
        <authorList>
            <person name="Nowell W R."/>
        </authorList>
    </citation>
    <scope>NUCLEOTIDE SEQUENCE</scope>
    <source>
        <strain evidence="5">Ploen Becks lab</strain>
    </source>
</reference>